<comment type="caution">
    <text evidence="9">The sequence shown here is derived from an EMBL/GenBank/DDBJ whole genome shotgun (WGS) entry which is preliminary data.</text>
</comment>
<dbReference type="GO" id="GO:0005886">
    <property type="term" value="C:plasma membrane"/>
    <property type="evidence" value="ECO:0007669"/>
    <property type="project" value="UniProtKB-SubCell"/>
</dbReference>
<dbReference type="PROSITE" id="PS50928">
    <property type="entry name" value="ABC_TM1"/>
    <property type="match status" value="1"/>
</dbReference>
<keyword evidence="2 7" id="KW-0813">Transport</keyword>
<dbReference type="CDD" id="cd06261">
    <property type="entry name" value="TM_PBP2"/>
    <property type="match status" value="1"/>
</dbReference>
<keyword evidence="3" id="KW-1003">Cell membrane</keyword>
<keyword evidence="5 7" id="KW-1133">Transmembrane helix</keyword>
<dbReference type="PANTHER" id="PTHR30193">
    <property type="entry name" value="ABC TRANSPORTER PERMEASE PROTEIN"/>
    <property type="match status" value="1"/>
</dbReference>
<evidence type="ECO:0000256" key="3">
    <source>
        <dbReference type="ARBA" id="ARBA00022475"/>
    </source>
</evidence>
<feature type="transmembrane region" description="Helical" evidence="7">
    <location>
        <begin position="159"/>
        <end position="187"/>
    </location>
</feature>
<comment type="subcellular location">
    <subcellularLocation>
        <location evidence="1 7">Cell membrane</location>
        <topology evidence="1 7">Multi-pass membrane protein</topology>
    </subcellularLocation>
</comment>
<dbReference type="InterPro" id="IPR000515">
    <property type="entry name" value="MetI-like"/>
</dbReference>
<keyword evidence="6 7" id="KW-0472">Membrane</keyword>
<dbReference type="InterPro" id="IPR051393">
    <property type="entry name" value="ABC_transporter_permease"/>
</dbReference>
<evidence type="ECO:0000313" key="9">
    <source>
        <dbReference type="EMBL" id="HER95812.1"/>
    </source>
</evidence>
<dbReference type="Gene3D" id="1.10.3720.10">
    <property type="entry name" value="MetI-like"/>
    <property type="match status" value="1"/>
</dbReference>
<dbReference type="AlphaFoldDB" id="A0A7V2F682"/>
<evidence type="ECO:0000256" key="5">
    <source>
        <dbReference type="ARBA" id="ARBA00022989"/>
    </source>
</evidence>
<dbReference type="Pfam" id="PF00528">
    <property type="entry name" value="BPD_transp_1"/>
    <property type="match status" value="1"/>
</dbReference>
<dbReference type="GO" id="GO:0055085">
    <property type="term" value="P:transmembrane transport"/>
    <property type="evidence" value="ECO:0007669"/>
    <property type="project" value="InterPro"/>
</dbReference>
<evidence type="ECO:0000256" key="4">
    <source>
        <dbReference type="ARBA" id="ARBA00022692"/>
    </source>
</evidence>
<evidence type="ECO:0000256" key="2">
    <source>
        <dbReference type="ARBA" id="ARBA00022448"/>
    </source>
</evidence>
<feature type="transmembrane region" description="Helical" evidence="7">
    <location>
        <begin position="265"/>
        <end position="287"/>
    </location>
</feature>
<evidence type="ECO:0000256" key="6">
    <source>
        <dbReference type="ARBA" id="ARBA00023136"/>
    </source>
</evidence>
<feature type="transmembrane region" description="Helical" evidence="7">
    <location>
        <begin position="77"/>
        <end position="99"/>
    </location>
</feature>
<gene>
    <name evidence="9" type="ORF">ENO59_04765</name>
</gene>
<feature type="domain" description="ABC transmembrane type-1" evidence="8">
    <location>
        <begin position="73"/>
        <end position="286"/>
    </location>
</feature>
<feature type="transmembrane region" description="Helical" evidence="7">
    <location>
        <begin position="208"/>
        <end position="230"/>
    </location>
</feature>
<dbReference type="SUPFAM" id="SSF161098">
    <property type="entry name" value="MetI-like"/>
    <property type="match status" value="1"/>
</dbReference>
<organism evidence="9">
    <name type="scientific">Rhodothermus marinus</name>
    <name type="common">Rhodothermus obamensis</name>
    <dbReference type="NCBI Taxonomy" id="29549"/>
    <lineage>
        <taxon>Bacteria</taxon>
        <taxon>Pseudomonadati</taxon>
        <taxon>Rhodothermota</taxon>
        <taxon>Rhodothermia</taxon>
        <taxon>Rhodothermales</taxon>
        <taxon>Rhodothermaceae</taxon>
        <taxon>Rhodothermus</taxon>
    </lineage>
</organism>
<evidence type="ECO:0000256" key="1">
    <source>
        <dbReference type="ARBA" id="ARBA00004651"/>
    </source>
</evidence>
<evidence type="ECO:0000256" key="7">
    <source>
        <dbReference type="RuleBase" id="RU363032"/>
    </source>
</evidence>
<evidence type="ECO:0000259" key="8">
    <source>
        <dbReference type="PROSITE" id="PS50928"/>
    </source>
</evidence>
<accession>A0A7V2F682</accession>
<dbReference type="EMBL" id="DSGB01000004">
    <property type="protein sequence ID" value="HER95812.1"/>
    <property type="molecule type" value="Genomic_DNA"/>
</dbReference>
<proteinExistence type="inferred from homology"/>
<dbReference type="InterPro" id="IPR035906">
    <property type="entry name" value="MetI-like_sf"/>
</dbReference>
<feature type="transmembrane region" description="Helical" evidence="7">
    <location>
        <begin position="111"/>
        <end position="131"/>
    </location>
</feature>
<name>A0A7V2F682_RHOMR</name>
<reference evidence="9" key="1">
    <citation type="journal article" date="2020" name="mSystems">
        <title>Genome- and Community-Level Interaction Insights into Carbon Utilization and Element Cycling Functions of Hydrothermarchaeota in Hydrothermal Sediment.</title>
        <authorList>
            <person name="Zhou Z."/>
            <person name="Liu Y."/>
            <person name="Xu W."/>
            <person name="Pan J."/>
            <person name="Luo Z.H."/>
            <person name="Li M."/>
        </authorList>
    </citation>
    <scope>NUCLEOTIDE SEQUENCE [LARGE SCALE GENOMIC DNA]</scope>
    <source>
        <strain evidence="9">SpSt-143</strain>
    </source>
</reference>
<protein>
    <submittedName>
        <fullName evidence="9">Sugar ABC transporter permease</fullName>
    </submittedName>
</protein>
<keyword evidence="4 7" id="KW-0812">Transmembrane</keyword>
<dbReference type="PANTHER" id="PTHR30193:SF37">
    <property type="entry name" value="INNER MEMBRANE ABC TRANSPORTER PERMEASE PROTEIN YCJO"/>
    <property type="match status" value="1"/>
</dbReference>
<comment type="similarity">
    <text evidence="7">Belongs to the binding-protein-dependent transport system permease family.</text>
</comment>
<sequence length="292" mass="33254">MKRSWTELRAATWFLAPALAVVLLFLFLPALAAWMLSLTDFDLYTFAEPAALRWVGLRNYLALLQDGRFWKALQNTLIFVGLGGLLTLCLALGAALWIHQRFVRWKAFWRMVYFAPVVTSLVAVAIVWRYLLHARYGLANQALAWLGLPPIDWLGDPQWALPALILMAVWKNYGYDLLIFLAALQAIPEELYDAARMDGASVWQQLRYVTLPALRPMIALAGLITANGYLQVFAEPYVMTQGGPLDATLTLVLLLYEQGFRWWRLGYAAALAFVLFVLMLGLSWMLWRQHRS</sequence>